<evidence type="ECO:0000313" key="3">
    <source>
        <dbReference type="Proteomes" id="UP000182658"/>
    </source>
</evidence>
<evidence type="ECO:0000256" key="1">
    <source>
        <dbReference type="SAM" id="MobiDB-lite"/>
    </source>
</evidence>
<sequence length="158" mass="17035">MPTGGRWYQGDTGSHEQHCGPDSLVRFSIVHCRMWGIDCLANTASTNRTVGWSGSGSNRSGYISGLEVRLGPTKVPRLNAVQVLDHQVNPAQSPSAQHSSSLPDPHTFGPHFPLVYSSYLRFFSSILCSSPSSSSRLPLAKPHPRSASLPPGKRLPSS</sequence>
<dbReference type="EMBL" id="KV875099">
    <property type="protein sequence ID" value="OIW27469.1"/>
    <property type="molecule type" value="Genomic_DNA"/>
</dbReference>
<dbReference type="AlphaFoldDB" id="A0A1J7IJC3"/>
<proteinExistence type="predicted"/>
<dbReference type="InParanoid" id="A0A1J7IJC3"/>
<name>A0A1J7IJC3_9PEZI</name>
<keyword evidence="3" id="KW-1185">Reference proteome</keyword>
<gene>
    <name evidence="2" type="ORF">CONLIGDRAFT_431930</name>
</gene>
<evidence type="ECO:0000313" key="2">
    <source>
        <dbReference type="EMBL" id="OIW27469.1"/>
    </source>
</evidence>
<organism evidence="2 3">
    <name type="scientific">Coniochaeta ligniaria NRRL 30616</name>
    <dbReference type="NCBI Taxonomy" id="1408157"/>
    <lineage>
        <taxon>Eukaryota</taxon>
        <taxon>Fungi</taxon>
        <taxon>Dikarya</taxon>
        <taxon>Ascomycota</taxon>
        <taxon>Pezizomycotina</taxon>
        <taxon>Sordariomycetes</taxon>
        <taxon>Sordariomycetidae</taxon>
        <taxon>Coniochaetales</taxon>
        <taxon>Coniochaetaceae</taxon>
        <taxon>Coniochaeta</taxon>
    </lineage>
</organism>
<feature type="region of interest" description="Disordered" evidence="1">
    <location>
        <begin position="134"/>
        <end position="158"/>
    </location>
</feature>
<dbReference type="Proteomes" id="UP000182658">
    <property type="component" value="Unassembled WGS sequence"/>
</dbReference>
<reference evidence="2 3" key="1">
    <citation type="submission" date="2016-10" db="EMBL/GenBank/DDBJ databases">
        <title>Draft genome sequence of Coniochaeta ligniaria NRRL30616, a lignocellulolytic fungus for bioabatement of inhibitors in plant biomass hydrolysates.</title>
        <authorList>
            <consortium name="DOE Joint Genome Institute"/>
            <person name="Jimenez D.J."/>
            <person name="Hector R.E."/>
            <person name="Riley R."/>
            <person name="Sun H."/>
            <person name="Grigoriev I.V."/>
            <person name="Van Elsas J.D."/>
            <person name="Nichols N.N."/>
        </authorList>
    </citation>
    <scope>NUCLEOTIDE SEQUENCE [LARGE SCALE GENOMIC DNA]</scope>
    <source>
        <strain evidence="2 3">NRRL 30616</strain>
    </source>
</reference>
<protein>
    <submittedName>
        <fullName evidence="2">Uncharacterized protein</fullName>
    </submittedName>
</protein>
<accession>A0A1J7IJC3</accession>